<feature type="transmembrane region" description="Helical" evidence="6">
    <location>
        <begin position="79"/>
        <end position="100"/>
    </location>
</feature>
<feature type="transmembrane region" description="Helical" evidence="6">
    <location>
        <begin position="338"/>
        <end position="361"/>
    </location>
</feature>
<feature type="transmembrane region" description="Helical" evidence="6">
    <location>
        <begin position="141"/>
        <end position="165"/>
    </location>
</feature>
<dbReference type="KEGG" id="nano:G5V58_08880"/>
<dbReference type="SUPFAM" id="SSF103473">
    <property type="entry name" value="MFS general substrate transporter"/>
    <property type="match status" value="1"/>
</dbReference>
<accession>A0A6G6WC10</accession>
<feature type="transmembrane region" description="Helical" evidence="6">
    <location>
        <begin position="367"/>
        <end position="387"/>
    </location>
</feature>
<dbReference type="AlphaFoldDB" id="A0A6G6WC10"/>
<reference evidence="8 9" key="1">
    <citation type="submission" date="2020-02" db="EMBL/GenBank/DDBJ databases">
        <title>Full genome sequence of Nocardioides sp. R-3366.</title>
        <authorList>
            <person name="Im W.-T."/>
        </authorList>
    </citation>
    <scope>NUCLEOTIDE SEQUENCE [LARGE SCALE GENOMIC DNA]</scope>
    <source>
        <strain evidence="8 9">R-3366</strain>
    </source>
</reference>
<keyword evidence="2 6" id="KW-0812">Transmembrane</keyword>
<feature type="transmembrane region" description="Helical" evidence="6">
    <location>
        <begin position="171"/>
        <end position="190"/>
    </location>
</feature>
<dbReference type="Pfam" id="PF07690">
    <property type="entry name" value="MFS_1"/>
    <property type="match status" value="1"/>
</dbReference>
<dbReference type="Gene3D" id="1.20.1250.20">
    <property type="entry name" value="MFS general substrate transporter like domains"/>
    <property type="match status" value="2"/>
</dbReference>
<feature type="transmembrane region" description="Helical" evidence="6">
    <location>
        <begin position="211"/>
        <end position="233"/>
    </location>
</feature>
<dbReference type="RefSeq" id="WP_165231238.1">
    <property type="nucleotide sequence ID" value="NZ_CP049257.1"/>
</dbReference>
<keyword evidence="9" id="KW-1185">Reference proteome</keyword>
<dbReference type="PROSITE" id="PS50850">
    <property type="entry name" value="MFS"/>
    <property type="match status" value="1"/>
</dbReference>
<feature type="transmembrane region" description="Helical" evidence="6">
    <location>
        <begin position="106"/>
        <end position="129"/>
    </location>
</feature>
<feature type="transmembrane region" description="Helical" evidence="6">
    <location>
        <begin position="45"/>
        <end position="67"/>
    </location>
</feature>
<evidence type="ECO:0000256" key="1">
    <source>
        <dbReference type="ARBA" id="ARBA00004651"/>
    </source>
</evidence>
<dbReference type="Proteomes" id="UP000502996">
    <property type="component" value="Chromosome"/>
</dbReference>
<dbReference type="PANTHER" id="PTHR23542:SF1">
    <property type="entry name" value="MAJOR FACILITATOR SUPERFAMILY (MFS) PROFILE DOMAIN-CONTAINING PROTEIN"/>
    <property type="match status" value="1"/>
</dbReference>
<keyword evidence="3 6" id="KW-1133">Transmembrane helix</keyword>
<keyword evidence="4 6" id="KW-0472">Membrane</keyword>
<organism evidence="8 9">
    <name type="scientific">Nocardioides anomalus</name>
    <dbReference type="NCBI Taxonomy" id="2712223"/>
    <lineage>
        <taxon>Bacteria</taxon>
        <taxon>Bacillati</taxon>
        <taxon>Actinomycetota</taxon>
        <taxon>Actinomycetes</taxon>
        <taxon>Propionibacteriales</taxon>
        <taxon>Nocardioidaceae</taxon>
        <taxon>Nocardioides</taxon>
    </lineage>
</organism>
<evidence type="ECO:0000256" key="2">
    <source>
        <dbReference type="ARBA" id="ARBA00022692"/>
    </source>
</evidence>
<dbReference type="PANTHER" id="PTHR23542">
    <property type="match status" value="1"/>
</dbReference>
<evidence type="ECO:0000259" key="7">
    <source>
        <dbReference type="PROSITE" id="PS50850"/>
    </source>
</evidence>
<evidence type="ECO:0000256" key="4">
    <source>
        <dbReference type="ARBA" id="ARBA00023136"/>
    </source>
</evidence>
<dbReference type="InterPro" id="IPR036259">
    <property type="entry name" value="MFS_trans_sf"/>
</dbReference>
<name>A0A6G6WC10_9ACTN</name>
<proteinExistence type="predicted"/>
<gene>
    <name evidence="8" type="ORF">G5V58_08880</name>
</gene>
<feature type="region of interest" description="Disordered" evidence="5">
    <location>
        <begin position="391"/>
        <end position="416"/>
    </location>
</feature>
<dbReference type="InterPro" id="IPR020846">
    <property type="entry name" value="MFS_dom"/>
</dbReference>
<dbReference type="GO" id="GO:0022857">
    <property type="term" value="F:transmembrane transporter activity"/>
    <property type="evidence" value="ECO:0007669"/>
    <property type="project" value="InterPro"/>
</dbReference>
<comment type="subcellular location">
    <subcellularLocation>
        <location evidence="1">Cell membrane</location>
        <topology evidence="1">Multi-pass membrane protein</topology>
    </subcellularLocation>
</comment>
<dbReference type="InterPro" id="IPR011701">
    <property type="entry name" value="MFS"/>
</dbReference>
<sequence>MFSPYRRVLATPGALLFSATGLVGRLPISMAGLGIVLLVQAGTGSYAVAGAVSATYMVANAVCAILQGRYVDGWGQGRVLGTLAVAFGAAVTLLVVAVQADWPQPVVYVAAALAGATLPGVGNCVRARWTYVLRGGPQLQTAFALEAVVDEMVFMLGPILVTVLATTIDPVLGLATAAAAGTLGSLAFAAQRRTEPPARPHRRSEGVRPRLPYRTVLPLAVVCAALGVLFGAAEVTTVAFADEQGHKGWSGGLLAVWALGSLVAGVVTGALTFRRSTATRVKIGALGMALAMVPLSFIGSIPVMGVFLLIGGLAIAPTMVAAMSLTQEEVPPSRLTEGMAIMQTGVVAGVAPGAALSGVVVDASGASAAYLVSLAAGVVAALAALAIPQRSPSRPLESPGEHVDQLVATGDGAPDA</sequence>
<protein>
    <submittedName>
        <fullName evidence="8">MFS transporter</fullName>
    </submittedName>
</protein>
<dbReference type="EMBL" id="CP049257">
    <property type="protein sequence ID" value="QIG42868.1"/>
    <property type="molecule type" value="Genomic_DNA"/>
</dbReference>
<dbReference type="GO" id="GO:0005886">
    <property type="term" value="C:plasma membrane"/>
    <property type="evidence" value="ECO:0007669"/>
    <property type="project" value="UniProtKB-SubCell"/>
</dbReference>
<feature type="transmembrane region" description="Helical" evidence="6">
    <location>
        <begin position="253"/>
        <end position="271"/>
    </location>
</feature>
<evidence type="ECO:0000256" key="5">
    <source>
        <dbReference type="SAM" id="MobiDB-lite"/>
    </source>
</evidence>
<evidence type="ECO:0000313" key="8">
    <source>
        <dbReference type="EMBL" id="QIG42868.1"/>
    </source>
</evidence>
<evidence type="ECO:0000313" key="9">
    <source>
        <dbReference type="Proteomes" id="UP000502996"/>
    </source>
</evidence>
<evidence type="ECO:0000256" key="3">
    <source>
        <dbReference type="ARBA" id="ARBA00022989"/>
    </source>
</evidence>
<evidence type="ECO:0000256" key="6">
    <source>
        <dbReference type="SAM" id="Phobius"/>
    </source>
</evidence>
<feature type="domain" description="Major facilitator superfamily (MFS) profile" evidence="7">
    <location>
        <begin position="215"/>
        <end position="416"/>
    </location>
</feature>